<keyword evidence="3" id="KW-0472">Membrane</keyword>
<evidence type="ECO:0000256" key="3">
    <source>
        <dbReference type="ARBA" id="ARBA00023136"/>
    </source>
</evidence>
<evidence type="ECO:0000256" key="2">
    <source>
        <dbReference type="ARBA" id="ARBA00022729"/>
    </source>
</evidence>
<proteinExistence type="predicted"/>
<dbReference type="GO" id="GO:0009279">
    <property type="term" value="C:cell outer membrane"/>
    <property type="evidence" value="ECO:0007669"/>
    <property type="project" value="UniProtKB-SubCell"/>
</dbReference>
<gene>
    <name evidence="7" type="ORF">EVA_00265</name>
</gene>
<evidence type="ECO:0000259" key="5">
    <source>
        <dbReference type="Pfam" id="PF07980"/>
    </source>
</evidence>
<feature type="domain" description="SusD-like N-terminal" evidence="6">
    <location>
        <begin position="90"/>
        <end position="220"/>
    </location>
</feature>
<sequence>MMKKYKLYITMAASLFLTTSCYDLDVFPEDKLAVETFFKTQSHADQAMMGVYSQLRSNYAFGLQPGLDCLGFVGVGFDTGGYGPVVQGAYSASDGIVSNKFKQLYEGVTRANIVLQNVDKCAMSDELKEQYKGEARFLRALYYFTLTDFFGGVPYYDESTIVAQEFMNMKKPRSSVDEVRGYVLADLTYAEEKLPTEWNKENKGRATKAAAQALKGKVLLYNKKYAEAKDCFTALITNTARYGKMELYPDYGGLFQPGGDESSEYIFAIQNIGGVGQDFGMPLAFYLGNRATFGSCWNNCMASNRLVDSYECKDGKKFDWETLCPGYTTDLKKRQAFLYATLKGGKLDKRPANVQKLWDMYENRDPRMKASIILPYTKYNGWFKNQPHEVEFALLASQAQAQVKNGLIQTAKNAQCYLWRKFVPEANMDGAITNREHTPINFPLIRLADVYLMLAECWNELPDGQTKAVEYINKVRDRESVKMPHINNGDEWMKATTKEEVFARIRHERQVELAAEGWSFSDMRRWGLLEEVAGDCHFIDGKKFVTRVIAKKDYLWPIPQDEMYMNPNLKGDQNPGW</sequence>
<dbReference type="Pfam" id="PF14322">
    <property type="entry name" value="SusD-like_3"/>
    <property type="match status" value="1"/>
</dbReference>
<dbReference type="InterPro" id="IPR012944">
    <property type="entry name" value="SusD_RagB_dom"/>
</dbReference>
<evidence type="ECO:0000313" key="7">
    <source>
        <dbReference type="EMBL" id="EJX11068.1"/>
    </source>
</evidence>
<dbReference type="SUPFAM" id="SSF48452">
    <property type="entry name" value="TPR-like"/>
    <property type="match status" value="1"/>
</dbReference>
<protein>
    <submittedName>
        <fullName evidence="7">RagB/SusD domain-containing protein</fullName>
    </submittedName>
</protein>
<dbReference type="Gene3D" id="1.25.40.390">
    <property type="match status" value="1"/>
</dbReference>
<keyword evidence="4" id="KW-0998">Cell outer membrane</keyword>
<dbReference type="AlphaFoldDB" id="J9H4R1"/>
<dbReference type="EMBL" id="AMCI01000006">
    <property type="protein sequence ID" value="EJX11068.1"/>
    <property type="molecule type" value="Genomic_DNA"/>
</dbReference>
<dbReference type="PROSITE" id="PS51257">
    <property type="entry name" value="PROKAR_LIPOPROTEIN"/>
    <property type="match status" value="1"/>
</dbReference>
<name>J9H4R1_9ZZZZ</name>
<feature type="domain" description="RagB/SusD" evidence="5">
    <location>
        <begin position="264"/>
        <end position="577"/>
    </location>
</feature>
<organism evidence="7">
    <name type="scientific">gut metagenome</name>
    <dbReference type="NCBI Taxonomy" id="749906"/>
    <lineage>
        <taxon>unclassified sequences</taxon>
        <taxon>metagenomes</taxon>
        <taxon>organismal metagenomes</taxon>
    </lineage>
</organism>
<reference evidence="7" key="1">
    <citation type="journal article" date="2012" name="PLoS ONE">
        <title>Gene sets for utilization of primary and secondary nutrition supplies in the distal gut of endangered iberian lynx.</title>
        <authorList>
            <person name="Alcaide M."/>
            <person name="Messina E."/>
            <person name="Richter M."/>
            <person name="Bargiela R."/>
            <person name="Peplies J."/>
            <person name="Huws S.A."/>
            <person name="Newbold C.J."/>
            <person name="Golyshin P.N."/>
            <person name="Simon M.A."/>
            <person name="Lopez G."/>
            <person name="Yakimov M.M."/>
            <person name="Ferrer M."/>
        </authorList>
    </citation>
    <scope>NUCLEOTIDE SEQUENCE</scope>
</reference>
<evidence type="ECO:0000256" key="4">
    <source>
        <dbReference type="ARBA" id="ARBA00023237"/>
    </source>
</evidence>
<dbReference type="InterPro" id="IPR011990">
    <property type="entry name" value="TPR-like_helical_dom_sf"/>
</dbReference>
<dbReference type="InterPro" id="IPR033985">
    <property type="entry name" value="SusD-like_N"/>
</dbReference>
<evidence type="ECO:0000256" key="1">
    <source>
        <dbReference type="ARBA" id="ARBA00004442"/>
    </source>
</evidence>
<evidence type="ECO:0000259" key="6">
    <source>
        <dbReference type="Pfam" id="PF14322"/>
    </source>
</evidence>
<accession>J9H4R1</accession>
<dbReference type="CDD" id="cd08977">
    <property type="entry name" value="SusD"/>
    <property type="match status" value="1"/>
</dbReference>
<comment type="subcellular location">
    <subcellularLocation>
        <location evidence="1">Cell outer membrane</location>
    </subcellularLocation>
</comment>
<keyword evidence="2" id="KW-0732">Signal</keyword>
<dbReference type="Pfam" id="PF07980">
    <property type="entry name" value="SusD_RagB"/>
    <property type="match status" value="1"/>
</dbReference>
<comment type="caution">
    <text evidence="7">The sequence shown here is derived from an EMBL/GenBank/DDBJ whole genome shotgun (WGS) entry which is preliminary data.</text>
</comment>